<organism evidence="1 2">
    <name type="scientific">Pandoravirus japonicus</name>
    <dbReference type="NCBI Taxonomy" id="2823154"/>
    <lineage>
        <taxon>Viruses</taxon>
        <taxon>Pandoravirus</taxon>
    </lineage>
</organism>
<accession>A0A811BR60</accession>
<protein>
    <submittedName>
        <fullName evidence="1">Uncharacterized protein</fullName>
    </submittedName>
</protein>
<reference evidence="1" key="1">
    <citation type="submission" date="2021-04" db="EMBL/GenBank/DDBJ databases">
        <title>Draft Genome Sequence of Pandoravirus japonicus, Isolated from the Sabaishi River of Niigata, Japan.</title>
        <authorList>
            <person name="Hosokawa N."/>
            <person name="Takahashi H."/>
            <person name="Aoki K."/>
            <person name="Takemura M."/>
        </authorList>
    </citation>
    <scope>NUCLEOTIDE SEQUENCE</scope>
</reference>
<dbReference type="Proteomes" id="UP001253637">
    <property type="component" value="Segment"/>
</dbReference>
<evidence type="ECO:0000313" key="2">
    <source>
        <dbReference type="Proteomes" id="UP001253637"/>
    </source>
</evidence>
<dbReference type="EMBL" id="LC625835">
    <property type="protein sequence ID" value="BCU03830.1"/>
    <property type="molecule type" value="Genomic_DNA"/>
</dbReference>
<name>A0A811BR60_9VIRU</name>
<evidence type="ECO:0000313" key="1">
    <source>
        <dbReference type="EMBL" id="BCU03830.1"/>
    </source>
</evidence>
<sequence>MKAISALVERIARAVGFADAPEHTAEGGSVAPSMTTTTTTTSLLDELAALWQPMVAVPRAIAIAHDDFRDRAATHHGGSQVSAAWCVIDLDARVLSCESRGLWWDPFDLVPSAESGGGGERLLLRSAERARSGSWWCEIVRGPRGRDAQRLVYYTDLTFSDAAVGPQRGVISGVRLRGGAPKPQASSSWT</sequence>
<proteinExistence type="predicted"/>